<organism evidence="1 2">
    <name type="scientific">Saprolegnia diclina (strain VS20)</name>
    <dbReference type="NCBI Taxonomy" id="1156394"/>
    <lineage>
        <taxon>Eukaryota</taxon>
        <taxon>Sar</taxon>
        <taxon>Stramenopiles</taxon>
        <taxon>Oomycota</taxon>
        <taxon>Saprolegniomycetes</taxon>
        <taxon>Saprolegniales</taxon>
        <taxon>Saprolegniaceae</taxon>
        <taxon>Saprolegnia</taxon>
    </lineage>
</organism>
<dbReference type="RefSeq" id="XP_008615871.1">
    <property type="nucleotide sequence ID" value="XM_008617649.1"/>
</dbReference>
<dbReference type="AlphaFoldDB" id="T0QAL1"/>
<sequence>MMEAAAVADAPYVDDDGDASWGPFVVFPRISIDDCKLWYWEHDLEFPRWSFEPLADDPSFGRLEVFSDCTLLHQHTHRVVTALVLNEMVRTIATVNMHLCLGTTMSMVPSGLGVRGDVLHGGEGEPYSTLVLDVFCKNESLASLRATLARWMDGTSIFMRSRRYVLVLHVRGQPVEEVEFGFDKPVRAGLAVSFPLGLIYKGLTRPPVELLGHEDDLIRLDLMLLRQLIAQPP</sequence>
<dbReference type="OrthoDB" id="72436at2759"/>
<evidence type="ECO:0000313" key="2">
    <source>
        <dbReference type="Proteomes" id="UP000030762"/>
    </source>
</evidence>
<accession>T0QAL1</accession>
<reference evidence="1 2" key="1">
    <citation type="submission" date="2012-04" db="EMBL/GenBank/DDBJ databases">
        <title>The Genome Sequence of Saprolegnia declina VS20.</title>
        <authorList>
            <consortium name="The Broad Institute Genome Sequencing Platform"/>
            <person name="Russ C."/>
            <person name="Nusbaum C."/>
            <person name="Tyler B."/>
            <person name="van West P."/>
            <person name="Dieguez-Uribeondo J."/>
            <person name="de Bruijn I."/>
            <person name="Tripathy S."/>
            <person name="Jiang R."/>
            <person name="Young S.K."/>
            <person name="Zeng Q."/>
            <person name="Gargeya S."/>
            <person name="Fitzgerald M."/>
            <person name="Haas B."/>
            <person name="Abouelleil A."/>
            <person name="Alvarado L."/>
            <person name="Arachchi H.M."/>
            <person name="Berlin A."/>
            <person name="Chapman S.B."/>
            <person name="Goldberg J."/>
            <person name="Griggs A."/>
            <person name="Gujja S."/>
            <person name="Hansen M."/>
            <person name="Howarth C."/>
            <person name="Imamovic A."/>
            <person name="Larimer J."/>
            <person name="McCowen C."/>
            <person name="Montmayeur A."/>
            <person name="Murphy C."/>
            <person name="Neiman D."/>
            <person name="Pearson M."/>
            <person name="Priest M."/>
            <person name="Roberts A."/>
            <person name="Saif S."/>
            <person name="Shea T."/>
            <person name="Sisk P."/>
            <person name="Sykes S."/>
            <person name="Wortman J."/>
            <person name="Nusbaum C."/>
            <person name="Birren B."/>
        </authorList>
    </citation>
    <scope>NUCLEOTIDE SEQUENCE [LARGE SCALE GENOMIC DNA]</scope>
    <source>
        <strain evidence="1 2">VS20</strain>
    </source>
</reference>
<keyword evidence="2" id="KW-1185">Reference proteome</keyword>
<dbReference type="InParanoid" id="T0QAL1"/>
<dbReference type="VEuPathDB" id="FungiDB:SDRG_11605"/>
<dbReference type="GeneID" id="19952332"/>
<evidence type="ECO:0000313" key="1">
    <source>
        <dbReference type="EMBL" id="EQC30545.1"/>
    </source>
</evidence>
<dbReference type="Proteomes" id="UP000030762">
    <property type="component" value="Unassembled WGS sequence"/>
</dbReference>
<name>T0QAL1_SAPDV</name>
<protein>
    <submittedName>
        <fullName evidence="1">Uncharacterized protein</fullName>
    </submittedName>
</protein>
<dbReference type="EMBL" id="JH767174">
    <property type="protein sequence ID" value="EQC30545.1"/>
    <property type="molecule type" value="Genomic_DNA"/>
</dbReference>
<proteinExistence type="predicted"/>
<gene>
    <name evidence="1" type="ORF">SDRG_11605</name>
</gene>